<proteinExistence type="predicted"/>
<name>A0ABT1T1T0_9SPHI</name>
<comment type="caution">
    <text evidence="1">The sequence shown here is derived from an EMBL/GenBank/DDBJ whole genome shotgun (WGS) entry which is preliminary data.</text>
</comment>
<accession>A0ABT1T1T0</accession>
<dbReference type="Proteomes" id="UP001204376">
    <property type="component" value="Unassembled WGS sequence"/>
</dbReference>
<keyword evidence="2" id="KW-1185">Reference proteome</keyword>
<organism evidence="1 2">
    <name type="scientific">Mucilaginibacter aquariorum</name>
    <dbReference type="NCBI Taxonomy" id="2967225"/>
    <lineage>
        <taxon>Bacteria</taxon>
        <taxon>Pseudomonadati</taxon>
        <taxon>Bacteroidota</taxon>
        <taxon>Sphingobacteriia</taxon>
        <taxon>Sphingobacteriales</taxon>
        <taxon>Sphingobacteriaceae</taxon>
        <taxon>Mucilaginibacter</taxon>
    </lineage>
</organism>
<dbReference type="RefSeq" id="WP_256538711.1">
    <property type="nucleotide sequence ID" value="NZ_JANHOH010000002.1"/>
</dbReference>
<protein>
    <submittedName>
        <fullName evidence="1">Uncharacterized protein</fullName>
    </submittedName>
</protein>
<evidence type="ECO:0000313" key="1">
    <source>
        <dbReference type="EMBL" id="MCQ6958512.1"/>
    </source>
</evidence>
<sequence length="229" mass="26906">MKRLLILFISVIFFYANLYAQKKEIKIDTANYYDYEVSPVKDGFIYAKDPANVFKLQGKIISTNWLRSEEVIIVIAEELKNAGYQTVLTNALYQTNDSKYMVVTALVEKPRFGILYIDGHYGIINVKQRNGKENLHSRKLNDGSTIYWQSGYSANDSFTMEYSKMPPNFLLLFENCYWYQYTDNDEDNKYLVNRNKIVEILRKDIRSLLKTAPKPIKESSKTFFFKHEK</sequence>
<reference evidence="1 2" key="1">
    <citation type="submission" date="2022-07" db="EMBL/GenBank/DDBJ databases">
        <title>Mucilaginibacter sp. JC4.</title>
        <authorList>
            <person name="Le V."/>
            <person name="Ko S.-R."/>
            <person name="Ahn C.-Y."/>
            <person name="Oh H.-M."/>
        </authorList>
    </citation>
    <scope>NUCLEOTIDE SEQUENCE [LARGE SCALE GENOMIC DNA]</scope>
    <source>
        <strain evidence="1 2">JC4</strain>
    </source>
</reference>
<evidence type="ECO:0000313" key="2">
    <source>
        <dbReference type="Proteomes" id="UP001204376"/>
    </source>
</evidence>
<dbReference type="EMBL" id="JANHOH010000002">
    <property type="protein sequence ID" value="MCQ6958512.1"/>
    <property type="molecule type" value="Genomic_DNA"/>
</dbReference>
<gene>
    <name evidence="1" type="ORF">NPE20_11100</name>
</gene>